<organism evidence="1">
    <name type="scientific">gut metagenome</name>
    <dbReference type="NCBI Taxonomy" id="749906"/>
    <lineage>
        <taxon>unclassified sequences</taxon>
        <taxon>metagenomes</taxon>
        <taxon>organismal metagenomes</taxon>
    </lineage>
</organism>
<dbReference type="AlphaFoldDB" id="J9FL49"/>
<accession>J9FL49</accession>
<proteinExistence type="predicted"/>
<gene>
    <name evidence="1" type="ORF">EVA_21532</name>
</gene>
<evidence type="ECO:0000313" key="1">
    <source>
        <dbReference type="EMBL" id="EJW90362.1"/>
    </source>
</evidence>
<protein>
    <submittedName>
        <fullName evidence="1">Uncharacterized protein</fullName>
    </submittedName>
</protein>
<reference evidence="1" key="1">
    <citation type="journal article" date="2012" name="PLoS ONE">
        <title>Gene sets for utilization of primary and secondary nutrition supplies in the distal gut of endangered iberian lynx.</title>
        <authorList>
            <person name="Alcaide M."/>
            <person name="Messina E."/>
            <person name="Richter M."/>
            <person name="Bargiela R."/>
            <person name="Peplies J."/>
            <person name="Huws S.A."/>
            <person name="Newbold C.J."/>
            <person name="Golyshin P.N."/>
            <person name="Simon M.A."/>
            <person name="Lopez G."/>
            <person name="Yakimov M.M."/>
            <person name="Ferrer M."/>
        </authorList>
    </citation>
    <scope>NUCLEOTIDE SEQUENCE</scope>
</reference>
<comment type="caution">
    <text evidence="1">The sequence shown here is derived from an EMBL/GenBank/DDBJ whole genome shotgun (WGS) entry which is preliminary data.</text>
</comment>
<feature type="non-terminal residue" evidence="1">
    <location>
        <position position="24"/>
    </location>
</feature>
<dbReference type="EMBL" id="AMCI01008883">
    <property type="protein sequence ID" value="EJW90362.1"/>
    <property type="molecule type" value="Genomic_DNA"/>
</dbReference>
<name>J9FL49_9ZZZZ</name>
<sequence length="24" mass="2939">MKQIKITAIRKVQYEDLMARYENP</sequence>